<dbReference type="KEGG" id="cyt:cce_0010"/>
<dbReference type="Pfam" id="PF08869">
    <property type="entry name" value="XisI"/>
    <property type="match status" value="1"/>
</dbReference>
<gene>
    <name evidence="1" type="primary">xisI1</name>
    <name evidence="1" type="ordered locus">cce_0010</name>
</gene>
<dbReference type="STRING" id="43989.cce_0010"/>
<keyword evidence="2" id="KW-1185">Reference proteome</keyword>
<sequence length="111" mass="13029">MEKIAEYRLYIQQLLTEYAQGSPSDEDIETELIFDRERDHYQVVYTGWKNRQSVYGCVLHLDIKNDKIWIQHDGTEIGIANELVNLGVPKQDIVLAFHEPLVREYTEFAVD</sequence>
<dbReference type="SUPFAM" id="SSF143847">
    <property type="entry name" value="XisI-like"/>
    <property type="match status" value="1"/>
</dbReference>
<evidence type="ECO:0000313" key="2">
    <source>
        <dbReference type="Proteomes" id="UP000001203"/>
    </source>
</evidence>
<evidence type="ECO:0000313" key="1">
    <source>
        <dbReference type="EMBL" id="ACB49362.1"/>
    </source>
</evidence>
<dbReference type="Proteomes" id="UP000001203">
    <property type="component" value="Chromosome circular"/>
</dbReference>
<protein>
    <submittedName>
        <fullName evidence="1">Probable fdxN element excision controlling factor protein</fullName>
    </submittedName>
</protein>
<dbReference type="OrthoDB" id="467081at2"/>
<proteinExistence type="predicted"/>
<dbReference type="CDD" id="cd16382">
    <property type="entry name" value="XisI-like"/>
    <property type="match status" value="1"/>
</dbReference>
<dbReference type="AlphaFoldDB" id="B1WYD2"/>
<dbReference type="InterPro" id="IPR035943">
    <property type="entry name" value="XisI-like_sf"/>
</dbReference>
<dbReference type="eggNOG" id="ENOG5032SR6">
    <property type="taxonomic scope" value="Bacteria"/>
</dbReference>
<name>B1WYD2_CROS5</name>
<dbReference type="RefSeq" id="WP_009543187.1">
    <property type="nucleotide sequence ID" value="NC_010546.1"/>
</dbReference>
<dbReference type="HOGENOM" id="CLU_149829_1_0_3"/>
<dbReference type="InterPro" id="IPR014968">
    <property type="entry name" value="XisI"/>
</dbReference>
<reference evidence="1 2" key="1">
    <citation type="journal article" date="2008" name="Proc. Natl. Acad. Sci. U.S.A.">
        <title>The genome of Cyanothece 51142, a unicellular diazotrophic cyanobacterium important in the marine nitrogen cycle.</title>
        <authorList>
            <person name="Welsh E.A."/>
            <person name="Liberton M."/>
            <person name="Stoeckel J."/>
            <person name="Loh T."/>
            <person name="Elvitigala T."/>
            <person name="Wang C."/>
            <person name="Wollam A."/>
            <person name="Fulton R.S."/>
            <person name="Clifton S.W."/>
            <person name="Jacobs J.M."/>
            <person name="Aurora R."/>
            <person name="Ghosh B.K."/>
            <person name="Sherman L.A."/>
            <person name="Smith R.D."/>
            <person name="Wilson R.K."/>
            <person name="Pakrasi H.B."/>
        </authorList>
    </citation>
    <scope>NUCLEOTIDE SEQUENCE [LARGE SCALE GENOMIC DNA]</scope>
    <source>
        <strain evidence="2">ATCC 51142 / BH68</strain>
    </source>
</reference>
<dbReference type="Gene3D" id="3.30.310.110">
    <property type="entry name" value="XisI-like"/>
    <property type="match status" value="1"/>
</dbReference>
<dbReference type="EMBL" id="CP000806">
    <property type="protein sequence ID" value="ACB49362.1"/>
    <property type="molecule type" value="Genomic_DNA"/>
</dbReference>
<organism evidence="1 2">
    <name type="scientific">Crocosphaera subtropica (strain ATCC 51142 / BH68)</name>
    <name type="common">Cyanothece sp. (strain ATCC 51142)</name>
    <dbReference type="NCBI Taxonomy" id="43989"/>
    <lineage>
        <taxon>Bacteria</taxon>
        <taxon>Bacillati</taxon>
        <taxon>Cyanobacteriota</taxon>
        <taxon>Cyanophyceae</taxon>
        <taxon>Oscillatoriophycideae</taxon>
        <taxon>Chroococcales</taxon>
        <taxon>Aphanothecaceae</taxon>
        <taxon>Crocosphaera</taxon>
        <taxon>Crocosphaera subtropica</taxon>
    </lineage>
</organism>
<accession>B1WYD2</accession>